<evidence type="ECO:0000256" key="7">
    <source>
        <dbReference type="PROSITE-ProRule" id="PRU00023"/>
    </source>
</evidence>
<evidence type="ECO:0000313" key="9">
    <source>
        <dbReference type="Proteomes" id="UP000515152"/>
    </source>
</evidence>
<dbReference type="PROSITE" id="PS50088">
    <property type="entry name" value="ANK_REPEAT"/>
    <property type="match status" value="3"/>
</dbReference>
<dbReference type="GO" id="GO:1901533">
    <property type="term" value="P:negative regulation of hematopoietic progenitor cell differentiation"/>
    <property type="evidence" value="ECO:0007669"/>
    <property type="project" value="Ensembl"/>
</dbReference>
<organism evidence="9 10">
    <name type="scientific">Clupea harengus</name>
    <name type="common">Atlantic herring</name>
    <dbReference type="NCBI Taxonomy" id="7950"/>
    <lineage>
        <taxon>Eukaryota</taxon>
        <taxon>Metazoa</taxon>
        <taxon>Chordata</taxon>
        <taxon>Craniata</taxon>
        <taxon>Vertebrata</taxon>
        <taxon>Euteleostomi</taxon>
        <taxon>Actinopterygii</taxon>
        <taxon>Neopterygii</taxon>
        <taxon>Teleostei</taxon>
        <taxon>Clupei</taxon>
        <taxon>Clupeiformes</taxon>
        <taxon>Clupeoidei</taxon>
        <taxon>Clupeidae</taxon>
        <taxon>Clupea</taxon>
    </lineage>
</organism>
<dbReference type="AlphaFoldDB" id="A0A6P3VM43"/>
<dbReference type="CTD" id="406463"/>
<dbReference type="GO" id="GO:0071356">
    <property type="term" value="P:cellular response to tumor necrosis factor"/>
    <property type="evidence" value="ECO:0007669"/>
    <property type="project" value="TreeGrafter"/>
</dbReference>
<keyword evidence="2 7" id="KW-0040">ANK repeat</keyword>
<accession>A0A6P3VM43</accession>
<dbReference type="InterPro" id="IPR002110">
    <property type="entry name" value="Ankyrin_rpt"/>
</dbReference>
<dbReference type="SMART" id="SM00248">
    <property type="entry name" value="ANK"/>
    <property type="match status" value="5"/>
</dbReference>
<reference evidence="10" key="1">
    <citation type="submission" date="2025-08" db="UniProtKB">
        <authorList>
            <consortium name="RefSeq"/>
        </authorList>
    </citation>
    <scope>IDENTIFICATION</scope>
</reference>
<dbReference type="Gene3D" id="1.25.40.20">
    <property type="entry name" value="Ankyrin repeat-containing domain"/>
    <property type="match status" value="1"/>
</dbReference>
<evidence type="ECO:0000256" key="4">
    <source>
        <dbReference type="ARBA" id="ARBA00041123"/>
    </source>
</evidence>
<keyword evidence="9" id="KW-1185">Reference proteome</keyword>
<keyword evidence="1" id="KW-0677">Repeat</keyword>
<dbReference type="SUPFAM" id="SSF48403">
    <property type="entry name" value="Ankyrin repeat"/>
    <property type="match status" value="1"/>
</dbReference>
<evidence type="ECO:0000256" key="2">
    <source>
        <dbReference type="ARBA" id="ARBA00023043"/>
    </source>
</evidence>
<dbReference type="OrthoDB" id="20727at2759"/>
<dbReference type="Pfam" id="PF12796">
    <property type="entry name" value="Ank_2"/>
    <property type="match status" value="2"/>
</dbReference>
<dbReference type="InterPro" id="IPR051070">
    <property type="entry name" value="NF-kappa-B_inhibitor"/>
</dbReference>
<dbReference type="RefSeq" id="XP_012674763.1">
    <property type="nucleotide sequence ID" value="XM_012819309.2"/>
</dbReference>
<dbReference type="GO" id="GO:0034142">
    <property type="term" value="P:toll-like receptor 4 signaling pathway"/>
    <property type="evidence" value="ECO:0007669"/>
    <property type="project" value="TreeGrafter"/>
</dbReference>
<feature type="compositionally biased region" description="Acidic residues" evidence="8">
    <location>
        <begin position="283"/>
        <end position="301"/>
    </location>
</feature>
<dbReference type="KEGG" id="char:105892972"/>
<sequence length="313" mass="35279">MDIRLDNGNQMDYLDEMDPKHRKMFPSQDERIDSGLDSFKSGEISLLEEEFQTLNMVETRTESYCEPWKQQSTEDGDTFLHLAIIHEAEDQAIQMIKQCHKDPFLNTQNNQRQTPLHLAVITEQHKLVDCLLKAGCDSRLVDHRGNTALHIACKKGSMTSFGLLTQVPPASHLRFILNFPNYNGHNCLHLVSIHGFLSMVEVLIQLGADVNSKEKCSGRTALHLAVDLQNLALVDQLITLGADVNSLTYGGFTPYHLTFGRQNGEIQQQLYVRTAQDLRELPESESEDSDEDSMSEDDLYDDILFGGKSSPAL</sequence>
<dbReference type="GeneID" id="105892972"/>
<dbReference type="PANTHER" id="PTHR46680:SF1">
    <property type="entry name" value="NF-KAPPA-B INHIBITOR ALPHA"/>
    <property type="match status" value="1"/>
</dbReference>
<evidence type="ECO:0000256" key="8">
    <source>
        <dbReference type="SAM" id="MobiDB-lite"/>
    </source>
</evidence>
<dbReference type="PANTHER" id="PTHR46680">
    <property type="entry name" value="NF-KAPPA-B INHIBITOR ALPHA"/>
    <property type="match status" value="1"/>
</dbReference>
<evidence type="ECO:0000313" key="10">
    <source>
        <dbReference type="RefSeq" id="XP_012674763.1"/>
    </source>
</evidence>
<evidence type="ECO:0000256" key="6">
    <source>
        <dbReference type="ARBA" id="ARBA00045368"/>
    </source>
</evidence>
<evidence type="ECO:0000256" key="1">
    <source>
        <dbReference type="ARBA" id="ARBA00022737"/>
    </source>
</evidence>
<proteinExistence type="inferred from homology"/>
<comment type="similarity">
    <text evidence="3">Belongs to the NF-kappa-B inhibitor family.</text>
</comment>
<feature type="repeat" description="ANK" evidence="7">
    <location>
        <begin position="111"/>
        <end position="143"/>
    </location>
</feature>
<feature type="repeat" description="ANK" evidence="7">
    <location>
        <begin position="183"/>
        <end position="215"/>
    </location>
</feature>
<dbReference type="InterPro" id="IPR036770">
    <property type="entry name" value="Ankyrin_rpt-contain_sf"/>
</dbReference>
<dbReference type="PRINTS" id="PR01415">
    <property type="entry name" value="ANKYRIN"/>
</dbReference>
<evidence type="ECO:0000256" key="3">
    <source>
        <dbReference type="ARBA" id="ARBA00038439"/>
    </source>
</evidence>
<feature type="region of interest" description="Disordered" evidence="8">
    <location>
        <begin position="278"/>
        <end position="313"/>
    </location>
</feature>
<dbReference type="Proteomes" id="UP000515152">
    <property type="component" value="Chromosome 15"/>
</dbReference>
<dbReference type="GO" id="GO:0005829">
    <property type="term" value="C:cytosol"/>
    <property type="evidence" value="ECO:0007669"/>
    <property type="project" value="TreeGrafter"/>
</dbReference>
<feature type="repeat" description="ANK" evidence="7">
    <location>
        <begin position="217"/>
        <end position="249"/>
    </location>
</feature>
<dbReference type="GO" id="GO:0009615">
    <property type="term" value="P:response to virus"/>
    <property type="evidence" value="ECO:0007669"/>
    <property type="project" value="Ensembl"/>
</dbReference>
<evidence type="ECO:0000256" key="5">
    <source>
        <dbReference type="ARBA" id="ARBA00041987"/>
    </source>
</evidence>
<protein>
    <recommendedName>
        <fullName evidence="4">NF-kappa-B inhibitor alpha</fullName>
    </recommendedName>
    <alternativeName>
        <fullName evidence="5">I-kappa-B-alpha</fullName>
    </alternativeName>
</protein>
<gene>
    <name evidence="10" type="primary">nfkbiaa</name>
</gene>
<name>A0A6P3VM43_CLUHA</name>
<dbReference type="PROSITE" id="PS50297">
    <property type="entry name" value="ANK_REP_REGION"/>
    <property type="match status" value="3"/>
</dbReference>
<dbReference type="GO" id="GO:0051059">
    <property type="term" value="F:NF-kappaB binding"/>
    <property type="evidence" value="ECO:0007669"/>
    <property type="project" value="TreeGrafter"/>
</dbReference>
<comment type="function">
    <text evidence="6">Inhibits the activity of dimeric NF-kappa-B/REL complexes by trapping REL (RELA/p65 and NFKB1/p50) dimers in the cytoplasm by masking their nuclear localization signals. On cellular stimulation by immune and pro-inflammatory responses, becomes phosphorylated promoting ubiquitination and degradation, enabling the dimeric RELA to translocate to the nucleus and activate transcription.</text>
</comment>